<dbReference type="InParanoid" id="A0A6G9IDH4"/>
<feature type="transmembrane region" description="Helical" evidence="1">
    <location>
        <begin position="167"/>
        <end position="188"/>
    </location>
</feature>
<protein>
    <submittedName>
        <fullName evidence="2">Uncharacterized protein</fullName>
    </submittedName>
</protein>
<dbReference type="KEGG" id="orb:IPMB12_11675"/>
<sequence length="279" mass="31237">MPLSFSAIFSDTKNFIFNRLLQIFIILLILAIITQMITFMVIPNQDILKPIEQFLQQTAAAQGDFSLQSVQSALARLSPSQQQEIVSALGSYAFRLLIVYVISNLLGTSIILAMIANLSHSDTLNIPQLIGRALTHIPQLLTFMIVSIPFFVGLSVVGMLIAPLMIFILLIGMFIYTIVYNVFLSCLIEPKEQTTLFNKIGESFQRSKAYAKLILPMVGIWLVALIVVSSLVSNLTTDNFILNVVVNIVGLFLNFFLISYCYRLYTLTPIPVKPNDTRY</sequence>
<keyword evidence="1" id="KW-1133">Transmembrane helix</keyword>
<gene>
    <name evidence="2" type="ORF">IPMB12_11675</name>
</gene>
<keyword evidence="1" id="KW-0472">Membrane</keyword>
<evidence type="ECO:0000256" key="1">
    <source>
        <dbReference type="SAM" id="Phobius"/>
    </source>
</evidence>
<feature type="transmembrane region" description="Helical" evidence="1">
    <location>
        <begin position="240"/>
        <end position="262"/>
    </location>
</feature>
<dbReference type="FunCoup" id="A0A6G9IDH4">
    <property type="interactions" value="13"/>
</dbReference>
<dbReference type="EMBL" id="CP050253">
    <property type="protein sequence ID" value="QIQ22285.1"/>
    <property type="molecule type" value="Genomic_DNA"/>
</dbReference>
<keyword evidence="3" id="KW-1185">Reference proteome</keyword>
<accession>A0A6G9IDH4</accession>
<dbReference type="Proteomes" id="UP000501168">
    <property type="component" value="Chromosome"/>
</dbReference>
<name>A0A6G9IDH4_9GAMM</name>
<reference evidence="2 3" key="1">
    <citation type="submission" date="2020-03" db="EMBL/GenBank/DDBJ databases">
        <title>Complete genome sequence of Orbus sp. IPMB12 (BCRC 80908).</title>
        <authorList>
            <person name="Lo W.-S."/>
            <person name="Chang T.-H."/>
            <person name="Kuo C.-H."/>
        </authorList>
    </citation>
    <scope>NUCLEOTIDE SEQUENCE [LARGE SCALE GENOMIC DNA]</scope>
    <source>
        <strain evidence="2 3">IPMB12</strain>
    </source>
</reference>
<dbReference type="RefSeq" id="WP_166917581.1">
    <property type="nucleotide sequence ID" value="NZ_CP050253.1"/>
</dbReference>
<dbReference type="Pfam" id="PF06790">
    <property type="entry name" value="UPF0259"/>
    <property type="match status" value="1"/>
</dbReference>
<feature type="transmembrane region" description="Helical" evidence="1">
    <location>
        <begin position="97"/>
        <end position="119"/>
    </location>
</feature>
<feature type="transmembrane region" description="Helical" evidence="1">
    <location>
        <begin position="140"/>
        <end position="161"/>
    </location>
</feature>
<proteinExistence type="predicted"/>
<evidence type="ECO:0000313" key="2">
    <source>
        <dbReference type="EMBL" id="QIQ22285.1"/>
    </source>
</evidence>
<dbReference type="AlphaFoldDB" id="A0A6G9IDH4"/>
<organism evidence="2 3">
    <name type="scientific">Zophobihabitans entericus</name>
    <dbReference type="NCBI Taxonomy" id="1635327"/>
    <lineage>
        <taxon>Bacteria</taxon>
        <taxon>Pseudomonadati</taxon>
        <taxon>Pseudomonadota</taxon>
        <taxon>Gammaproteobacteria</taxon>
        <taxon>Orbales</taxon>
        <taxon>Orbaceae</taxon>
        <taxon>Zophobihabitans</taxon>
    </lineage>
</organism>
<feature type="transmembrane region" description="Helical" evidence="1">
    <location>
        <begin position="20"/>
        <end position="42"/>
    </location>
</feature>
<feature type="transmembrane region" description="Helical" evidence="1">
    <location>
        <begin position="209"/>
        <end position="228"/>
    </location>
</feature>
<keyword evidence="1" id="KW-0812">Transmembrane</keyword>
<evidence type="ECO:0000313" key="3">
    <source>
        <dbReference type="Proteomes" id="UP000501168"/>
    </source>
</evidence>